<comment type="caution">
    <text evidence="3">The sequence shown here is derived from an EMBL/GenBank/DDBJ whole genome shotgun (WGS) entry which is preliminary data.</text>
</comment>
<keyword evidence="2" id="KW-1133">Transmembrane helix</keyword>
<sequence length="411" mass="45431">MAPDSSLAAFVQEFGGGGRKAVGRSHSDADKDQDEQSGSRRKSMRDSGPSRGDEGSPHRSGGRERRNGSAVDEALRSADSLRAGLEDPALNRTAETLAASTPGQNIQPAASRMSDRNPTRSRKERRLCCSCGELVGVVVIVCTIVFLLFSLKENPQPVGLIGEGRPPLVREKLAWDRSSSIGYQSRLSAAQSRTGESQIVELEKVLPHLTTARRQLEKIDKTEEAVYKTLFQTLPTLCAGARSNDPEQAMVNAQALVYHGQGLAAELRAGLLDEYDRAIGMLHQIVRAIDLDDDRIRGQMQAHDADREQSGHGNVWRFWLARPSSEERYVAWENQRRLHGKISRDVNAAESILEEKRRPWLGVQLRLVSLVALLPRLGQHEGPLSRDRREITLNGVERELQQAALHLGVGR</sequence>
<feature type="region of interest" description="Disordered" evidence="1">
    <location>
        <begin position="1"/>
        <end position="74"/>
    </location>
</feature>
<accession>A0AA43TZ04</accession>
<feature type="region of interest" description="Disordered" evidence="1">
    <location>
        <begin position="95"/>
        <end position="122"/>
    </location>
</feature>
<keyword evidence="2" id="KW-0472">Membrane</keyword>
<evidence type="ECO:0000313" key="3">
    <source>
        <dbReference type="EMBL" id="MDI1493233.1"/>
    </source>
</evidence>
<feature type="compositionally biased region" description="Basic and acidic residues" evidence="1">
    <location>
        <begin position="51"/>
        <end position="67"/>
    </location>
</feature>
<protein>
    <recommendedName>
        <fullName evidence="5">Transmembrane protein</fullName>
    </recommendedName>
</protein>
<evidence type="ECO:0000313" key="4">
    <source>
        <dbReference type="Proteomes" id="UP001161017"/>
    </source>
</evidence>
<dbReference type="EMBL" id="JAPUFD010000024">
    <property type="protein sequence ID" value="MDI1493233.1"/>
    <property type="molecule type" value="Genomic_DNA"/>
</dbReference>
<feature type="transmembrane region" description="Helical" evidence="2">
    <location>
        <begin position="127"/>
        <end position="149"/>
    </location>
</feature>
<keyword evidence="2" id="KW-0812">Transmembrane</keyword>
<organism evidence="3 4">
    <name type="scientific">Ramalina farinacea</name>
    <dbReference type="NCBI Taxonomy" id="258253"/>
    <lineage>
        <taxon>Eukaryota</taxon>
        <taxon>Fungi</taxon>
        <taxon>Dikarya</taxon>
        <taxon>Ascomycota</taxon>
        <taxon>Pezizomycotina</taxon>
        <taxon>Lecanoromycetes</taxon>
        <taxon>OSLEUM clade</taxon>
        <taxon>Lecanoromycetidae</taxon>
        <taxon>Lecanorales</taxon>
        <taxon>Lecanorineae</taxon>
        <taxon>Ramalinaceae</taxon>
        <taxon>Ramalina</taxon>
    </lineage>
</organism>
<evidence type="ECO:0000256" key="1">
    <source>
        <dbReference type="SAM" id="MobiDB-lite"/>
    </source>
</evidence>
<reference evidence="3" key="1">
    <citation type="journal article" date="2023" name="Genome Biol. Evol.">
        <title>First Whole Genome Sequence and Flow Cytometry Genome Size Data for the Lichen-Forming Fungus Ramalina farinacea (Ascomycota).</title>
        <authorList>
            <person name="Llewellyn T."/>
            <person name="Mian S."/>
            <person name="Hill R."/>
            <person name="Leitch I.J."/>
            <person name="Gaya E."/>
        </authorList>
    </citation>
    <scope>NUCLEOTIDE SEQUENCE</scope>
    <source>
        <strain evidence="3">LIQ254RAFAR</strain>
    </source>
</reference>
<evidence type="ECO:0000256" key="2">
    <source>
        <dbReference type="SAM" id="Phobius"/>
    </source>
</evidence>
<dbReference type="Proteomes" id="UP001161017">
    <property type="component" value="Unassembled WGS sequence"/>
</dbReference>
<feature type="compositionally biased region" description="Polar residues" evidence="1">
    <location>
        <begin position="98"/>
        <end position="108"/>
    </location>
</feature>
<keyword evidence="4" id="KW-1185">Reference proteome</keyword>
<evidence type="ECO:0008006" key="5">
    <source>
        <dbReference type="Google" id="ProtNLM"/>
    </source>
</evidence>
<name>A0AA43TZ04_9LECA</name>
<proteinExistence type="predicted"/>
<gene>
    <name evidence="3" type="ORF">OHK93_005021</name>
</gene>
<dbReference type="AlphaFoldDB" id="A0AA43TZ04"/>